<feature type="transmembrane region" description="Helical" evidence="5">
    <location>
        <begin position="150"/>
        <end position="168"/>
    </location>
</feature>
<organism evidence="6 7">
    <name type="scientific">Phytophthora citrophthora</name>
    <dbReference type="NCBI Taxonomy" id="4793"/>
    <lineage>
        <taxon>Eukaryota</taxon>
        <taxon>Sar</taxon>
        <taxon>Stramenopiles</taxon>
        <taxon>Oomycota</taxon>
        <taxon>Peronosporomycetes</taxon>
        <taxon>Peronosporales</taxon>
        <taxon>Peronosporaceae</taxon>
        <taxon>Phytophthora</taxon>
    </lineage>
</organism>
<keyword evidence="5" id="KW-0812">Transmembrane</keyword>
<dbReference type="GO" id="GO:0048471">
    <property type="term" value="C:perinuclear region of cytoplasm"/>
    <property type="evidence" value="ECO:0007669"/>
    <property type="project" value="TreeGrafter"/>
</dbReference>
<evidence type="ECO:0000256" key="2">
    <source>
        <dbReference type="ARBA" id="ARBA00022614"/>
    </source>
</evidence>
<feature type="transmembrane region" description="Helical" evidence="5">
    <location>
        <begin position="1264"/>
        <end position="1289"/>
    </location>
</feature>
<dbReference type="InterPro" id="IPR001611">
    <property type="entry name" value="Leu-rich_rpt"/>
</dbReference>
<dbReference type="GO" id="GO:0006913">
    <property type="term" value="P:nucleocytoplasmic transport"/>
    <property type="evidence" value="ECO:0007669"/>
    <property type="project" value="TreeGrafter"/>
</dbReference>
<evidence type="ECO:0000313" key="7">
    <source>
        <dbReference type="Proteomes" id="UP001259832"/>
    </source>
</evidence>
<feature type="transmembrane region" description="Helical" evidence="5">
    <location>
        <begin position="180"/>
        <end position="201"/>
    </location>
</feature>
<keyword evidence="5" id="KW-1133">Transmembrane helix</keyword>
<dbReference type="GO" id="GO:0005829">
    <property type="term" value="C:cytosol"/>
    <property type="evidence" value="ECO:0007669"/>
    <property type="project" value="TreeGrafter"/>
</dbReference>
<keyword evidence="7" id="KW-1185">Reference proteome</keyword>
<feature type="compositionally biased region" description="Low complexity" evidence="4">
    <location>
        <begin position="346"/>
        <end position="365"/>
    </location>
</feature>
<dbReference type="Gene3D" id="3.80.10.10">
    <property type="entry name" value="Ribonuclease Inhibitor"/>
    <property type="match status" value="4"/>
</dbReference>
<comment type="caution">
    <text evidence="6">The sequence shown here is derived from an EMBL/GenBank/DDBJ whole genome shotgun (WGS) entry which is preliminary data.</text>
</comment>
<dbReference type="GO" id="GO:0005096">
    <property type="term" value="F:GTPase activator activity"/>
    <property type="evidence" value="ECO:0007669"/>
    <property type="project" value="UniProtKB-KW"/>
</dbReference>
<feature type="transmembrane region" description="Helical" evidence="5">
    <location>
        <begin position="1330"/>
        <end position="1351"/>
    </location>
</feature>
<feature type="transmembrane region" description="Helical" evidence="5">
    <location>
        <begin position="46"/>
        <end position="65"/>
    </location>
</feature>
<feature type="transmembrane region" description="Helical" evidence="5">
    <location>
        <begin position="1363"/>
        <end position="1388"/>
    </location>
</feature>
<keyword evidence="2" id="KW-0433">Leucine-rich repeat</keyword>
<keyword evidence="1" id="KW-0343">GTPase activation</keyword>
<name>A0AAD9LBY5_9STRA</name>
<keyword evidence="3" id="KW-0677">Repeat</keyword>
<dbReference type="Pfam" id="PF13516">
    <property type="entry name" value="LRR_6"/>
    <property type="match status" value="6"/>
</dbReference>
<evidence type="ECO:0000256" key="1">
    <source>
        <dbReference type="ARBA" id="ARBA00022468"/>
    </source>
</evidence>
<dbReference type="GO" id="GO:0005634">
    <property type="term" value="C:nucleus"/>
    <property type="evidence" value="ECO:0007669"/>
    <property type="project" value="TreeGrafter"/>
</dbReference>
<dbReference type="EMBL" id="JASMQC010000036">
    <property type="protein sequence ID" value="KAK1930998.1"/>
    <property type="molecule type" value="Genomic_DNA"/>
</dbReference>
<gene>
    <name evidence="6" type="ORF">P3T76_013587</name>
</gene>
<proteinExistence type="predicted"/>
<dbReference type="PANTHER" id="PTHR24113">
    <property type="entry name" value="RAN GTPASE-ACTIVATING PROTEIN 1"/>
    <property type="match status" value="1"/>
</dbReference>
<evidence type="ECO:0000256" key="5">
    <source>
        <dbReference type="SAM" id="Phobius"/>
    </source>
</evidence>
<dbReference type="InterPro" id="IPR032675">
    <property type="entry name" value="LRR_dom_sf"/>
</dbReference>
<feature type="transmembrane region" description="Helical" evidence="5">
    <location>
        <begin position="1692"/>
        <end position="1713"/>
    </location>
</feature>
<dbReference type="Proteomes" id="UP001259832">
    <property type="component" value="Unassembled WGS sequence"/>
</dbReference>
<dbReference type="InterPro" id="IPR027038">
    <property type="entry name" value="RanGap"/>
</dbReference>
<dbReference type="SUPFAM" id="SSF52047">
    <property type="entry name" value="RNI-like"/>
    <property type="match status" value="2"/>
</dbReference>
<sequence>MRQETRVIWRRMRNFTSAFQAELRGHYSSQRMQNFKQHSQTTSSKWAIFICVLSPFPCLLILTLIDCTPMAPPEEGSSANYLFWARDFLTIALMTRVILEQFRISVPGLRINSFQVVAMPIISSGGAVIFMIAMSSIVGFPLPFALVEGIPIWFVVLVICFVVFFGRILRRDFMLFKDLLRSIVVLICQVLLTFVYPAYLYGFVSVEPSNQKFYVMLLPVIKIIAKNWISYCLGNKYDLMPQIMIFNVDVFNALYVSSSMQNSQSNMTILQMVALDALLGWVSISDISDLLKDVSRLQRKIPAGHPLKKATFIEIALQIIEEDPPAGQLLAIRRYSSTAIVVRRGSGPSITGGPSSGSLSSTSSSRQAPAETLRKNKDYSPSCRQIIPVDLPVSALPTAPVVKTGSLVLVSSHKSLKSIFSPKERQHFLHMSARVLFTTEFVILVEYTEVIVPFIYSMYTSAMYYLPNHDYYPQIQSFKDTGLADNLGRIVALGFIELLSLVVIGFIIQRMLGLSMLHLLSFVLDRSWRMVQSNLFLWICYTIQNSLEHNGADFSFSFAWLLRTLDSSASSYLLADKIMSIVSGAQLSNASQVQEVTTLLQQPRNSRRVSKVPGVQIPKRILLAEQQLDSKVGVDLFPLISLPVVSVSLVVLNLSFNELDDDFWLLWTSDLRDAKWPTLMTLNLANNQFSARGIEAISAFIKRCPGLLELDLSLNLFGGKDFSSDWLIPLVKALNEKDREHLQVLDMSCTGLTDLGFSQLLQADFFLYVIKLYLRSNALTDETAITLSKTLPTMNMEILSLTGNKLGDTGAASLAFALDQTLALQTLDLDENQIGQAGINSFFHAINGMTEPFPLRHLHLNRNLFASNAVLDQLHTKLHEKILETLLTTGISPTTALRLNGNTVKREILLECCLTDRYVHIVTQTLRFSPNWQMLEALDLSGNEIGEKGAYDVGLFLALQPPLRLLNLSNNLITDRAIVGLSEGLEPNANLQELLLDHNQITDAGAKQLYLKAFQANPQRRIRLSVGNPLTSECKVMLAAISQAHDLRKRFKKEFSLQEHLDFSGKGLRQYGAAAIAEELAATPDAKCRCMDFSRNNLGDEGAQAIATLLREFSVLEELDVSFNDIGDDGAIALADSLAENSTLVSFSMHSVLEGSQVKPKLQEKGLCYLARAIQSHKTLVKLDLRNNVTSPAVVRAYVELLRHNQKIQKFNGTSAATEEMGNFRRVWRRAYKFCESFQVELRGHYSADRIRHFSEYSHKTSTLWAFLVCVVSPFPCLLVVTAIDYAPLAPPADGSNANDIFWARDCLSIALMTRAILEQFRVTIPGLRINALQVVAIPIIAGGGAVIFMIAMSNAIGFPLPFALVVGIPVWFVVVLICFICCFGRTLRKDPVLFTELKTSIVVLICQVLLTFVYPAYLYGFINVQPSNQKFYLVLLPIIKIFAKNCICHFLGTKFDLMPQIIIFNVDVFNALYVSSSMQNSSSISTLLSMVGLDAFQGWVSVSDIGHLMKYVRQLQRKIPTGHPLESASFIEIAQQILKEDSHAKAHLSLRRYSSALETLKFDRRSVDSGNSTGASTDVTPMSARRVLPVATAGPPLMIAAVETFTPLHHDESTRRTRLLENIFSPRERRLFVQKTAQVLFTTEFVVLVEYTEVIVPFIYCMYTLGMYRLPNKAYYSQVATLDGAGLGNKLTTVVMLGGIELFSLVVFGCITQRKIGISILRLLSFVLDRSWRMVQANLFLWIFYTVQNSLEHNGADFSWSFSWLKSTGV</sequence>
<evidence type="ECO:0000256" key="3">
    <source>
        <dbReference type="ARBA" id="ARBA00022737"/>
    </source>
</evidence>
<feature type="transmembrane region" description="Helical" evidence="5">
    <location>
        <begin position="1432"/>
        <end position="1453"/>
    </location>
</feature>
<dbReference type="SMART" id="SM00368">
    <property type="entry name" value="LRR_RI"/>
    <property type="match status" value="11"/>
</dbReference>
<feature type="transmembrane region" description="Helical" evidence="5">
    <location>
        <begin position="81"/>
        <end position="99"/>
    </location>
</feature>
<accession>A0AAD9LBY5</accession>
<reference evidence="6" key="1">
    <citation type="submission" date="2023-08" db="EMBL/GenBank/DDBJ databases">
        <title>Reference Genome Resource for the Citrus Pathogen Phytophthora citrophthora.</title>
        <authorList>
            <person name="Moller H."/>
            <person name="Coetzee B."/>
            <person name="Rose L.J."/>
            <person name="Van Niekerk J.M."/>
        </authorList>
    </citation>
    <scope>NUCLEOTIDE SEQUENCE</scope>
    <source>
        <strain evidence="6">STE-U-9442</strain>
    </source>
</reference>
<dbReference type="PANTHER" id="PTHR24113:SF12">
    <property type="entry name" value="RAN GTPASE-ACTIVATING PROTEIN 1"/>
    <property type="match status" value="1"/>
</dbReference>
<feature type="transmembrane region" description="Helical" evidence="5">
    <location>
        <begin position="487"/>
        <end position="508"/>
    </location>
</feature>
<feature type="transmembrane region" description="Helical" evidence="5">
    <location>
        <begin position="111"/>
        <end position="138"/>
    </location>
</feature>
<keyword evidence="5" id="KW-0472">Membrane</keyword>
<evidence type="ECO:0000313" key="6">
    <source>
        <dbReference type="EMBL" id="KAK1930998.1"/>
    </source>
</evidence>
<feature type="transmembrane region" description="Helical" evidence="5">
    <location>
        <begin position="1640"/>
        <end position="1661"/>
    </location>
</feature>
<evidence type="ECO:0000256" key="4">
    <source>
        <dbReference type="SAM" id="MobiDB-lite"/>
    </source>
</evidence>
<dbReference type="GO" id="GO:0031267">
    <property type="term" value="F:small GTPase binding"/>
    <property type="evidence" value="ECO:0007669"/>
    <property type="project" value="TreeGrafter"/>
</dbReference>
<protein>
    <submittedName>
        <fullName evidence="6">Protein NLRC3</fullName>
    </submittedName>
</protein>
<feature type="transmembrane region" description="Helical" evidence="5">
    <location>
        <begin position="213"/>
        <end position="234"/>
    </location>
</feature>
<feature type="region of interest" description="Disordered" evidence="4">
    <location>
        <begin position="346"/>
        <end position="376"/>
    </location>
</feature>
<feature type="transmembrane region" description="Helical" evidence="5">
    <location>
        <begin position="1400"/>
        <end position="1420"/>
    </location>
</feature>